<organism evidence="7 8">
    <name type="scientific">Rhodopseudomonas palustris</name>
    <dbReference type="NCBI Taxonomy" id="1076"/>
    <lineage>
        <taxon>Bacteria</taxon>
        <taxon>Pseudomonadati</taxon>
        <taxon>Pseudomonadota</taxon>
        <taxon>Alphaproteobacteria</taxon>
        <taxon>Hyphomicrobiales</taxon>
        <taxon>Nitrobacteraceae</taxon>
        <taxon>Rhodopseudomonas</taxon>
    </lineage>
</organism>
<dbReference type="GO" id="GO:0046872">
    <property type="term" value="F:metal ion binding"/>
    <property type="evidence" value="ECO:0007669"/>
    <property type="project" value="UniProtKB-KW"/>
</dbReference>
<dbReference type="Proteomes" id="UP000782519">
    <property type="component" value="Unassembled WGS sequence"/>
</dbReference>
<evidence type="ECO:0000256" key="4">
    <source>
        <dbReference type="ARBA" id="ARBA00023004"/>
    </source>
</evidence>
<sequence>MRRRISGSLRTMSRSHGLSPAEVAEIQNSFDRMWPQSNVMVDLFYDRLFELVPDSRPLFRDDMANLKRKFISTLAVIVGSLDNLSGLMSVADKLARDHVHYGVTASHYAPVGEALLWSLRQGLGAHWTPAVEDAWRKLYLFLSGRMIAAAYA</sequence>
<dbReference type="GO" id="GO:0019825">
    <property type="term" value="F:oxygen binding"/>
    <property type="evidence" value="ECO:0007669"/>
    <property type="project" value="InterPro"/>
</dbReference>
<accession>A0A933S4Q8</accession>
<keyword evidence="4" id="KW-0408">Iron</keyword>
<proteinExistence type="inferred from homology"/>
<dbReference type="CDD" id="cd12131">
    <property type="entry name" value="HGbI-like"/>
    <property type="match status" value="1"/>
</dbReference>
<keyword evidence="5" id="KW-0813">Transport</keyword>
<dbReference type="GO" id="GO:0005344">
    <property type="term" value="F:oxygen carrier activity"/>
    <property type="evidence" value="ECO:0007669"/>
    <property type="project" value="UniProtKB-KW"/>
</dbReference>
<evidence type="ECO:0000313" key="8">
    <source>
        <dbReference type="Proteomes" id="UP000782519"/>
    </source>
</evidence>
<dbReference type="InterPro" id="IPR009050">
    <property type="entry name" value="Globin-like_sf"/>
</dbReference>
<dbReference type="PROSITE" id="PS01033">
    <property type="entry name" value="GLOBIN"/>
    <property type="match status" value="1"/>
</dbReference>
<dbReference type="Gene3D" id="1.10.490.10">
    <property type="entry name" value="Globins"/>
    <property type="match status" value="1"/>
</dbReference>
<dbReference type="GO" id="GO:0020037">
    <property type="term" value="F:heme binding"/>
    <property type="evidence" value="ECO:0007669"/>
    <property type="project" value="InterPro"/>
</dbReference>
<reference evidence="7" key="1">
    <citation type="submission" date="2020-07" db="EMBL/GenBank/DDBJ databases">
        <title>Huge and variable diversity of episymbiotic CPR bacteria and DPANN archaea in groundwater ecosystems.</title>
        <authorList>
            <person name="He C.Y."/>
            <person name="Keren R."/>
            <person name="Whittaker M."/>
            <person name="Farag I.F."/>
            <person name="Doudna J."/>
            <person name="Cate J.H.D."/>
            <person name="Banfield J.F."/>
        </authorList>
    </citation>
    <scope>NUCLEOTIDE SEQUENCE</scope>
    <source>
        <strain evidence="7">NC_groundwater_1818_Pr3_B-0.1um_66_35</strain>
    </source>
</reference>
<keyword evidence="2 5" id="KW-0561">Oxygen transport</keyword>
<dbReference type="GO" id="GO:0046210">
    <property type="term" value="P:nitric oxide catabolic process"/>
    <property type="evidence" value="ECO:0007669"/>
    <property type="project" value="TreeGrafter"/>
</dbReference>
<dbReference type="AlphaFoldDB" id="A0A933S4Q8"/>
<gene>
    <name evidence="7" type="ORF">HZA66_21310</name>
</gene>
<comment type="similarity">
    <text evidence="5">Belongs to the globin family.</text>
</comment>
<evidence type="ECO:0000313" key="7">
    <source>
        <dbReference type="EMBL" id="MBI5131988.1"/>
    </source>
</evidence>
<dbReference type="SUPFAM" id="SSF46458">
    <property type="entry name" value="Globin-like"/>
    <property type="match status" value="1"/>
</dbReference>
<dbReference type="InterPro" id="IPR012292">
    <property type="entry name" value="Globin/Proto"/>
</dbReference>
<dbReference type="Pfam" id="PF00042">
    <property type="entry name" value="Globin"/>
    <property type="match status" value="1"/>
</dbReference>
<dbReference type="EMBL" id="JACRJB010000061">
    <property type="protein sequence ID" value="MBI5131988.1"/>
    <property type="molecule type" value="Genomic_DNA"/>
</dbReference>
<comment type="caution">
    <text evidence="7">The sequence shown here is derived from an EMBL/GenBank/DDBJ whole genome shotgun (WGS) entry which is preliminary data.</text>
</comment>
<evidence type="ECO:0000256" key="3">
    <source>
        <dbReference type="ARBA" id="ARBA00022723"/>
    </source>
</evidence>
<evidence type="ECO:0000256" key="1">
    <source>
        <dbReference type="ARBA" id="ARBA00022617"/>
    </source>
</evidence>
<name>A0A933S4Q8_RHOPL</name>
<dbReference type="GO" id="GO:0008941">
    <property type="term" value="F:nitric oxide dioxygenase NAD(P)H activity"/>
    <property type="evidence" value="ECO:0007669"/>
    <property type="project" value="TreeGrafter"/>
</dbReference>
<keyword evidence="1 5" id="KW-0349">Heme</keyword>
<dbReference type="GO" id="GO:0071949">
    <property type="term" value="F:FAD binding"/>
    <property type="evidence" value="ECO:0007669"/>
    <property type="project" value="TreeGrafter"/>
</dbReference>
<feature type="domain" description="Globin" evidence="6">
    <location>
        <begin position="17"/>
        <end position="151"/>
    </location>
</feature>
<dbReference type="PANTHER" id="PTHR43396:SF3">
    <property type="entry name" value="FLAVOHEMOPROTEIN"/>
    <property type="match status" value="1"/>
</dbReference>
<evidence type="ECO:0000256" key="5">
    <source>
        <dbReference type="RuleBase" id="RU000356"/>
    </source>
</evidence>
<dbReference type="PANTHER" id="PTHR43396">
    <property type="entry name" value="FLAVOHEMOPROTEIN"/>
    <property type="match status" value="1"/>
</dbReference>
<protein>
    <submittedName>
        <fullName evidence="7">Globin</fullName>
    </submittedName>
</protein>
<evidence type="ECO:0000259" key="6">
    <source>
        <dbReference type="PROSITE" id="PS01033"/>
    </source>
</evidence>
<dbReference type="InterPro" id="IPR000971">
    <property type="entry name" value="Globin"/>
</dbReference>
<keyword evidence="3" id="KW-0479">Metal-binding</keyword>
<evidence type="ECO:0000256" key="2">
    <source>
        <dbReference type="ARBA" id="ARBA00022621"/>
    </source>
</evidence>
<dbReference type="GO" id="GO:0071500">
    <property type="term" value="P:cellular response to nitrosative stress"/>
    <property type="evidence" value="ECO:0007669"/>
    <property type="project" value="TreeGrafter"/>
</dbReference>